<sequence>MISNEQIICSYIKEIKHHLPIYKSEEKKFINDLQNAIMDFSNETKEFTYNELINHFGSPKDLVANYLLEADAEHLSREIRYSHRIKLISIFSIGAIIVSLAIAIMFQYLFYYHAHTSYISREITIIEEDNNK</sequence>
<comment type="caution">
    <text evidence="1">The sequence shown here is derived from an EMBL/GenBank/DDBJ whole genome shotgun (WGS) entry which is preliminary data.</text>
</comment>
<gene>
    <name evidence="1" type="ORF">E5329_06745</name>
</gene>
<name>A0AC61RYJ4_9FIRM</name>
<keyword evidence="2" id="KW-1185">Reference proteome</keyword>
<protein>
    <submittedName>
        <fullName evidence="1">Uncharacterized protein</fullName>
    </submittedName>
</protein>
<reference evidence="1" key="1">
    <citation type="submission" date="2019-04" db="EMBL/GenBank/DDBJ databases">
        <title>Microbes associate with the intestines of laboratory mice.</title>
        <authorList>
            <person name="Navarre W."/>
            <person name="Wong E."/>
            <person name="Huang K."/>
            <person name="Tropini C."/>
            <person name="Ng K."/>
            <person name="Yu B."/>
        </authorList>
    </citation>
    <scope>NUCLEOTIDE SEQUENCE</scope>
    <source>
        <strain evidence="1">NM01_1-7b</strain>
    </source>
</reference>
<proteinExistence type="predicted"/>
<dbReference type="EMBL" id="SRYA01000010">
    <property type="protein sequence ID" value="TGY97137.1"/>
    <property type="molecule type" value="Genomic_DNA"/>
</dbReference>
<accession>A0AC61RYJ4</accession>
<evidence type="ECO:0000313" key="2">
    <source>
        <dbReference type="Proteomes" id="UP000304953"/>
    </source>
</evidence>
<organism evidence="1 2">
    <name type="scientific">Petralouisia muris</name>
    <dbReference type="NCBI Taxonomy" id="3032872"/>
    <lineage>
        <taxon>Bacteria</taxon>
        <taxon>Bacillati</taxon>
        <taxon>Bacillota</taxon>
        <taxon>Clostridia</taxon>
        <taxon>Lachnospirales</taxon>
        <taxon>Lachnospiraceae</taxon>
        <taxon>Petralouisia</taxon>
    </lineage>
</organism>
<dbReference type="Proteomes" id="UP000304953">
    <property type="component" value="Unassembled WGS sequence"/>
</dbReference>
<evidence type="ECO:0000313" key="1">
    <source>
        <dbReference type="EMBL" id="TGY97137.1"/>
    </source>
</evidence>